<name>A0A1B3BAX7_9GAMM</name>
<feature type="coiled-coil region" evidence="2">
    <location>
        <begin position="4"/>
        <end position="31"/>
    </location>
</feature>
<evidence type="ECO:0000256" key="1">
    <source>
        <dbReference type="ARBA" id="ARBA00012404"/>
    </source>
</evidence>
<dbReference type="SUPFAM" id="SSF48600">
    <property type="entry name" value="Chorismate mutase II"/>
    <property type="match status" value="1"/>
</dbReference>
<dbReference type="EMBL" id="CP012418">
    <property type="protein sequence ID" value="AOE49949.1"/>
    <property type="molecule type" value="Genomic_DNA"/>
</dbReference>
<dbReference type="OrthoDB" id="6198144at2"/>
<dbReference type="KEGG" id="ksd:KS2013_1231"/>
<sequence>MYSIDSVREQIDQLDEQLVKLIELRAELVHKLITHKKEQGMSARQPEREKAIISALYQKHGNHFTFEELEEIYRPIFDACVRMQLTD</sequence>
<dbReference type="GO" id="GO:0046417">
    <property type="term" value="P:chorismate metabolic process"/>
    <property type="evidence" value="ECO:0007669"/>
    <property type="project" value="InterPro"/>
</dbReference>
<dbReference type="InterPro" id="IPR036263">
    <property type="entry name" value="Chorismate_II_sf"/>
</dbReference>
<feature type="domain" description="Chorismate mutase" evidence="3">
    <location>
        <begin position="1"/>
        <end position="87"/>
    </location>
</feature>
<evidence type="ECO:0000256" key="2">
    <source>
        <dbReference type="SAM" id="Coils"/>
    </source>
</evidence>
<keyword evidence="2" id="KW-0175">Coiled coil</keyword>
<dbReference type="STRING" id="1144748.KS2013_1231"/>
<evidence type="ECO:0000313" key="5">
    <source>
        <dbReference type="Proteomes" id="UP000094147"/>
    </source>
</evidence>
<dbReference type="InterPro" id="IPR036979">
    <property type="entry name" value="CM_dom_sf"/>
</dbReference>
<dbReference type="Gene3D" id="1.20.59.10">
    <property type="entry name" value="Chorismate mutase"/>
    <property type="match status" value="1"/>
</dbReference>
<gene>
    <name evidence="4" type="ORF">KS2013_1231</name>
</gene>
<dbReference type="Pfam" id="PF01817">
    <property type="entry name" value="CM_2"/>
    <property type="match status" value="1"/>
</dbReference>
<keyword evidence="5" id="KW-1185">Reference proteome</keyword>
<protein>
    <recommendedName>
        <fullName evidence="1">chorismate mutase</fullName>
        <ecNumber evidence="1">5.4.99.5</ecNumber>
    </recommendedName>
</protein>
<dbReference type="SMART" id="SM00830">
    <property type="entry name" value="CM_2"/>
    <property type="match status" value="1"/>
</dbReference>
<evidence type="ECO:0000259" key="3">
    <source>
        <dbReference type="PROSITE" id="PS51168"/>
    </source>
</evidence>
<reference evidence="5" key="1">
    <citation type="submission" date="2015-08" db="EMBL/GenBank/DDBJ databases">
        <authorList>
            <person name="Kim K.M."/>
        </authorList>
    </citation>
    <scope>NUCLEOTIDE SEQUENCE [LARGE SCALE GENOMIC DNA]</scope>
    <source>
        <strain evidence="5">KCTC 23892</strain>
    </source>
</reference>
<dbReference type="InterPro" id="IPR002701">
    <property type="entry name" value="CM_II_prokaryot"/>
</dbReference>
<proteinExistence type="predicted"/>
<organism evidence="4 5">
    <name type="scientific">Kangiella sediminilitoris</name>
    <dbReference type="NCBI Taxonomy" id="1144748"/>
    <lineage>
        <taxon>Bacteria</taxon>
        <taxon>Pseudomonadati</taxon>
        <taxon>Pseudomonadota</taxon>
        <taxon>Gammaproteobacteria</taxon>
        <taxon>Kangiellales</taxon>
        <taxon>Kangiellaceae</taxon>
        <taxon>Kangiella</taxon>
    </lineage>
</organism>
<dbReference type="RefSeq" id="WP_068991240.1">
    <property type="nucleotide sequence ID" value="NZ_CP012418.1"/>
</dbReference>
<dbReference type="PROSITE" id="PS51168">
    <property type="entry name" value="CHORISMATE_MUT_2"/>
    <property type="match status" value="1"/>
</dbReference>
<dbReference type="Proteomes" id="UP000094147">
    <property type="component" value="Chromosome"/>
</dbReference>
<dbReference type="GO" id="GO:0004106">
    <property type="term" value="F:chorismate mutase activity"/>
    <property type="evidence" value="ECO:0007669"/>
    <property type="project" value="UniProtKB-EC"/>
</dbReference>
<accession>A0A1B3BAX7</accession>
<evidence type="ECO:0000313" key="4">
    <source>
        <dbReference type="EMBL" id="AOE49949.1"/>
    </source>
</evidence>
<dbReference type="AlphaFoldDB" id="A0A1B3BAX7"/>
<dbReference type="EC" id="5.4.99.5" evidence="1"/>